<dbReference type="InterPro" id="IPR007690">
    <property type="entry name" value="T2SS_GspM"/>
</dbReference>
<dbReference type="InterPro" id="IPR023229">
    <property type="entry name" value="T2SS_M_periplasmic_sf"/>
</dbReference>
<dbReference type="eggNOG" id="COG3149">
    <property type="taxonomic scope" value="Bacteria"/>
</dbReference>
<dbReference type="HOGENOM" id="CLU_118900_2_0_5"/>
<comment type="subcellular location">
    <subcellularLocation>
        <location evidence="1">Cell inner membrane</location>
        <topology evidence="1">Single-pass membrane protein</topology>
    </subcellularLocation>
</comment>
<dbReference type="GO" id="GO:0015628">
    <property type="term" value="P:protein secretion by the type II secretion system"/>
    <property type="evidence" value="ECO:0007669"/>
    <property type="project" value="InterPro"/>
</dbReference>
<evidence type="ECO:0000256" key="6">
    <source>
        <dbReference type="ARBA" id="ARBA00022692"/>
    </source>
</evidence>
<evidence type="ECO:0000256" key="7">
    <source>
        <dbReference type="ARBA" id="ARBA00022927"/>
    </source>
</evidence>
<keyword evidence="8 10" id="KW-1133">Transmembrane helix</keyword>
<keyword evidence="3" id="KW-0813">Transport</keyword>
<dbReference type="Pfam" id="PF04612">
    <property type="entry name" value="T2SSM"/>
    <property type="match status" value="1"/>
</dbReference>
<feature type="transmembrane region" description="Helical" evidence="10">
    <location>
        <begin position="30"/>
        <end position="48"/>
    </location>
</feature>
<keyword evidence="9 10" id="KW-0472">Membrane</keyword>
<keyword evidence="4" id="KW-1003">Cell membrane</keyword>
<proteinExistence type="inferred from homology"/>
<organism evidence="11 12">
    <name type="scientific">Brevundimonas subvibrioides (strain ATCC 15264 / DSM 4735 / LMG 14903 / NBRC 16000 / CB 81)</name>
    <name type="common">Caulobacter subvibrioides</name>
    <dbReference type="NCBI Taxonomy" id="633149"/>
    <lineage>
        <taxon>Bacteria</taxon>
        <taxon>Pseudomonadati</taxon>
        <taxon>Pseudomonadota</taxon>
        <taxon>Alphaproteobacteria</taxon>
        <taxon>Caulobacterales</taxon>
        <taxon>Caulobacteraceae</taxon>
        <taxon>Brevundimonas</taxon>
    </lineage>
</organism>
<evidence type="ECO:0000313" key="11">
    <source>
        <dbReference type="EMBL" id="ADL01757.1"/>
    </source>
</evidence>
<evidence type="ECO:0000256" key="2">
    <source>
        <dbReference type="ARBA" id="ARBA00010637"/>
    </source>
</evidence>
<evidence type="ECO:0000256" key="5">
    <source>
        <dbReference type="ARBA" id="ARBA00022519"/>
    </source>
</evidence>
<protein>
    <submittedName>
        <fullName evidence="11">General secretion pathway M protein</fullName>
    </submittedName>
</protein>
<dbReference type="Gene3D" id="3.30.1360.100">
    <property type="entry name" value="General secretion pathway protein M, EpsM"/>
    <property type="match status" value="1"/>
</dbReference>
<dbReference type="KEGG" id="bsb:Bresu_2448"/>
<dbReference type="SUPFAM" id="SSF103054">
    <property type="entry name" value="General secretion pathway protein M, EpsM"/>
    <property type="match status" value="1"/>
</dbReference>
<keyword evidence="7" id="KW-0653">Protein transport</keyword>
<sequence length="163" mass="16683">MKAPVLPNRASPALDAATAWYAGRSRREQVLLAVLGGFLTVAVLWLGILQPLLDARATAIGRIAAYETVMVRVRTAGPVGATAAGLSGPLETAIPAQAATFGIIPASVTPDGDAATVTVTEARYDSVVPWLAGLEASGATLSSVRIDRGSQPGVVNVSVRVQP</sequence>
<dbReference type="EMBL" id="CP002102">
    <property type="protein sequence ID" value="ADL01757.1"/>
    <property type="molecule type" value="Genomic_DNA"/>
</dbReference>
<evidence type="ECO:0000256" key="1">
    <source>
        <dbReference type="ARBA" id="ARBA00004377"/>
    </source>
</evidence>
<keyword evidence="12" id="KW-1185">Reference proteome</keyword>
<dbReference type="Proteomes" id="UP000002696">
    <property type="component" value="Chromosome"/>
</dbReference>
<name>D9QKU3_BRESC</name>
<gene>
    <name evidence="11" type="ordered locus">Bresu_2448</name>
</gene>
<accession>D9QKU3</accession>
<dbReference type="InParanoid" id="D9QKU3"/>
<dbReference type="BioCyc" id="BSUB633149:G1GM8-2450-MONOMER"/>
<keyword evidence="6 10" id="KW-0812">Transmembrane</keyword>
<evidence type="ECO:0000256" key="8">
    <source>
        <dbReference type="ARBA" id="ARBA00022989"/>
    </source>
</evidence>
<evidence type="ECO:0000256" key="9">
    <source>
        <dbReference type="ARBA" id="ARBA00023136"/>
    </source>
</evidence>
<dbReference type="AlphaFoldDB" id="D9QKU3"/>
<dbReference type="OrthoDB" id="7432850at2"/>
<reference evidence="12" key="1">
    <citation type="journal article" date="2011" name="J. Bacteriol.">
        <title>Genome sequences of eight morphologically diverse alphaproteobacteria.</title>
        <authorList>
            <consortium name="US DOE Joint Genome Institute"/>
            <person name="Brown P.J."/>
            <person name="Kysela D.T."/>
            <person name="Buechlein A."/>
            <person name="Hemmerich C."/>
            <person name="Brun Y.V."/>
        </authorList>
    </citation>
    <scope>NUCLEOTIDE SEQUENCE [LARGE SCALE GENOMIC DNA]</scope>
    <source>
        <strain evidence="12">ATCC 15264 / DSM 4735 / LMG 14903 / NBRC 16000 / CB 81</strain>
    </source>
</reference>
<dbReference type="GO" id="GO:0005886">
    <property type="term" value="C:plasma membrane"/>
    <property type="evidence" value="ECO:0007669"/>
    <property type="project" value="UniProtKB-SubCell"/>
</dbReference>
<evidence type="ECO:0000256" key="3">
    <source>
        <dbReference type="ARBA" id="ARBA00022448"/>
    </source>
</evidence>
<evidence type="ECO:0000256" key="10">
    <source>
        <dbReference type="SAM" id="Phobius"/>
    </source>
</evidence>
<keyword evidence="5" id="KW-0997">Cell inner membrane</keyword>
<evidence type="ECO:0000313" key="12">
    <source>
        <dbReference type="Proteomes" id="UP000002696"/>
    </source>
</evidence>
<dbReference type="STRING" id="633149.Bresu_2448"/>
<evidence type="ECO:0000256" key="4">
    <source>
        <dbReference type="ARBA" id="ARBA00022475"/>
    </source>
</evidence>
<dbReference type="RefSeq" id="WP_013269858.1">
    <property type="nucleotide sequence ID" value="NC_014375.1"/>
</dbReference>
<dbReference type="GO" id="GO:0015627">
    <property type="term" value="C:type II protein secretion system complex"/>
    <property type="evidence" value="ECO:0007669"/>
    <property type="project" value="InterPro"/>
</dbReference>
<comment type="similarity">
    <text evidence="2">Belongs to the GSP M family.</text>
</comment>